<organism evidence="7 8">
    <name type="scientific">Cichlidogyrus casuarinus</name>
    <dbReference type="NCBI Taxonomy" id="1844966"/>
    <lineage>
        <taxon>Eukaryota</taxon>
        <taxon>Metazoa</taxon>
        <taxon>Spiralia</taxon>
        <taxon>Lophotrochozoa</taxon>
        <taxon>Platyhelminthes</taxon>
        <taxon>Monogenea</taxon>
        <taxon>Monopisthocotylea</taxon>
        <taxon>Dactylogyridea</taxon>
        <taxon>Ancyrocephalidae</taxon>
        <taxon>Cichlidogyrus</taxon>
    </lineage>
</organism>
<evidence type="ECO:0000256" key="4">
    <source>
        <dbReference type="ARBA" id="ARBA00023069"/>
    </source>
</evidence>
<dbReference type="Proteomes" id="UP001626550">
    <property type="component" value="Unassembled WGS sequence"/>
</dbReference>
<evidence type="ECO:0000259" key="6">
    <source>
        <dbReference type="Pfam" id="PF22544"/>
    </source>
</evidence>
<name>A0ABD2PYV0_9PLAT</name>
<dbReference type="InterPro" id="IPR033305">
    <property type="entry name" value="Hydin-like"/>
</dbReference>
<dbReference type="EMBL" id="JBJKFK010001852">
    <property type="protein sequence ID" value="KAL3312112.1"/>
    <property type="molecule type" value="Genomic_DNA"/>
</dbReference>
<proteinExistence type="predicted"/>
<keyword evidence="3" id="KW-0963">Cytoplasm</keyword>
<feature type="domain" description="HYDIN/VesB/CFA65-like Ig-like" evidence="6">
    <location>
        <begin position="163"/>
        <end position="274"/>
    </location>
</feature>
<reference evidence="7 8" key="1">
    <citation type="submission" date="2024-11" db="EMBL/GenBank/DDBJ databases">
        <title>Adaptive evolution of stress response genes in parasites aligns with host niche diversity.</title>
        <authorList>
            <person name="Hahn C."/>
            <person name="Resl P."/>
        </authorList>
    </citation>
    <scope>NUCLEOTIDE SEQUENCE [LARGE SCALE GENOMIC DNA]</scope>
    <source>
        <strain evidence="7">EGGRZ-B1_66</strain>
        <tissue evidence="7">Body</tissue>
    </source>
</reference>
<dbReference type="PANTHER" id="PTHR23053">
    <property type="entry name" value="DLEC1 DELETED IN LUNG AND ESOPHAGEAL CANCER 1"/>
    <property type="match status" value="1"/>
</dbReference>
<dbReference type="InterPro" id="IPR013783">
    <property type="entry name" value="Ig-like_fold"/>
</dbReference>
<evidence type="ECO:0000256" key="3">
    <source>
        <dbReference type="ARBA" id="ARBA00022490"/>
    </source>
</evidence>
<dbReference type="GO" id="GO:0031514">
    <property type="term" value="C:motile cilium"/>
    <property type="evidence" value="ECO:0007669"/>
    <property type="project" value="UniProtKB-SubCell"/>
</dbReference>
<gene>
    <name evidence="7" type="ORF">Ciccas_009305</name>
</gene>
<dbReference type="Pfam" id="PF22544">
    <property type="entry name" value="HYDIN_VesB_CFA65-like_Ig"/>
    <property type="match status" value="1"/>
</dbReference>
<dbReference type="AlphaFoldDB" id="A0ABD2PYV0"/>
<comment type="caution">
    <text evidence="7">The sequence shown here is derived from an EMBL/GenBank/DDBJ whole genome shotgun (WGS) entry which is preliminary data.</text>
</comment>
<accession>A0ABD2PYV0</accession>
<evidence type="ECO:0000256" key="2">
    <source>
        <dbReference type="ARBA" id="ARBA00004496"/>
    </source>
</evidence>
<keyword evidence="8" id="KW-1185">Reference proteome</keyword>
<keyword evidence="5" id="KW-0966">Cell projection</keyword>
<evidence type="ECO:0000256" key="5">
    <source>
        <dbReference type="ARBA" id="ARBA00023273"/>
    </source>
</evidence>
<sequence>MASTSIAFDPFIQPCARTGTFITNFRNPMNANAVHLADYVCDFGFVVLGDVVSRTINSSNISPFPVTMHLDRVSAQNAALLGLSTNLTRLKALPAKSLDSDSPRPENTSDFSFDIVFDPRGANLKEGPLDSFLSFKAILPLLLLNISQGPVMRVRIKAVICIPKLDCSVDKLNFGEVKIGEAKIITVQLHNTGAIPVSWEFSKPTKKRPKQRKYLRLVNKEEEPKEAPIFELLQTSGSLVPSQKCNLQVKFAPKLSQPVEQRILLKIQFSSARVHFLCSGTGADLVLNFEVEDSPNEVMNFSSILPNGVEEKVVTVTNPCEFPVEMYSLEFDQEYRKEDEILARLEDFDDNGSLLLPVRVPGDTLPLALYDQFNELSNNDKMVKIITEGMEPTGLAAITSRSATGLSNEIRSSCPTQLSSQSKQIIIQHGSEQVPRVSDKEQLTPVTKLLADYLKVDLSDASVFARSRKGLAVLIHKPPVNSQYENDVEQEMSKVTQLLTITLPQTSWPKNWQLVMTESICPSTISYATV</sequence>
<keyword evidence="4" id="KW-0969">Cilium</keyword>
<comment type="subcellular location">
    <subcellularLocation>
        <location evidence="1">Cell projection</location>
        <location evidence="1">Cilium</location>
    </subcellularLocation>
    <subcellularLocation>
        <location evidence="2">Cytoplasm</location>
    </subcellularLocation>
</comment>
<dbReference type="GO" id="GO:0005737">
    <property type="term" value="C:cytoplasm"/>
    <property type="evidence" value="ECO:0007669"/>
    <property type="project" value="UniProtKB-SubCell"/>
</dbReference>
<dbReference type="InterPro" id="IPR053879">
    <property type="entry name" value="HYDIN_VesB_CFA65-like_Ig"/>
</dbReference>
<evidence type="ECO:0000313" key="8">
    <source>
        <dbReference type="Proteomes" id="UP001626550"/>
    </source>
</evidence>
<evidence type="ECO:0000256" key="1">
    <source>
        <dbReference type="ARBA" id="ARBA00004138"/>
    </source>
</evidence>
<dbReference type="PANTHER" id="PTHR23053:SF0">
    <property type="entry name" value="HYDROCEPHALUS-INDUCING PROTEIN HOMOLOG"/>
    <property type="match status" value="1"/>
</dbReference>
<dbReference type="Gene3D" id="2.60.40.10">
    <property type="entry name" value="Immunoglobulins"/>
    <property type="match status" value="1"/>
</dbReference>
<protein>
    <recommendedName>
        <fullName evidence="6">HYDIN/VesB/CFA65-like Ig-like domain-containing protein</fullName>
    </recommendedName>
</protein>
<evidence type="ECO:0000313" key="7">
    <source>
        <dbReference type="EMBL" id="KAL3312112.1"/>
    </source>
</evidence>